<evidence type="ECO:0000256" key="1">
    <source>
        <dbReference type="ARBA" id="ARBA00001947"/>
    </source>
</evidence>
<dbReference type="InterPro" id="IPR035451">
    <property type="entry name" value="Ada-like_dom_sf"/>
</dbReference>
<evidence type="ECO:0000256" key="5">
    <source>
        <dbReference type="ARBA" id="ARBA00023159"/>
    </source>
</evidence>
<dbReference type="Proteomes" id="UP000606653">
    <property type="component" value="Unassembled WGS sequence"/>
</dbReference>
<name>A0ABQ2L6K4_9BACL</name>
<evidence type="ECO:0000256" key="4">
    <source>
        <dbReference type="ARBA" id="ARBA00023125"/>
    </source>
</evidence>
<dbReference type="Pfam" id="PF02805">
    <property type="entry name" value="Ada_Zn_binding"/>
    <property type="match status" value="1"/>
</dbReference>
<accession>A0ABQ2L6K4</accession>
<evidence type="ECO:0000256" key="6">
    <source>
        <dbReference type="ARBA" id="ARBA00023163"/>
    </source>
</evidence>
<dbReference type="SUPFAM" id="SSF57884">
    <property type="entry name" value="Ada DNA repair protein, N-terminal domain (N-Ada 10)"/>
    <property type="match status" value="1"/>
</dbReference>
<keyword evidence="4" id="KW-0238">DNA-binding</keyword>
<keyword evidence="3" id="KW-0805">Transcription regulation</keyword>
<evidence type="ECO:0000256" key="2">
    <source>
        <dbReference type="ARBA" id="ARBA00022603"/>
    </source>
</evidence>
<reference evidence="9" key="1">
    <citation type="journal article" date="2019" name="Int. J. Syst. Evol. Microbiol.">
        <title>The Global Catalogue of Microorganisms (GCM) 10K type strain sequencing project: providing services to taxonomists for standard genome sequencing and annotation.</title>
        <authorList>
            <consortium name="The Broad Institute Genomics Platform"/>
            <consortium name="The Broad Institute Genome Sequencing Center for Infectious Disease"/>
            <person name="Wu L."/>
            <person name="Ma J."/>
        </authorList>
    </citation>
    <scope>NUCLEOTIDE SEQUENCE [LARGE SCALE GENOMIC DNA]</scope>
    <source>
        <strain evidence="9">CGMCC 1.6964</strain>
    </source>
</reference>
<dbReference type="Gene3D" id="3.40.10.10">
    <property type="entry name" value="DNA Methylphosphotriester Repair Domain"/>
    <property type="match status" value="1"/>
</dbReference>
<comment type="caution">
    <text evidence="8">The sequence shown here is derived from an EMBL/GenBank/DDBJ whole genome shotgun (WGS) entry which is preliminary data.</text>
</comment>
<feature type="domain" description="HTH araC/xylS-type" evidence="7">
    <location>
        <begin position="85"/>
        <end position="183"/>
    </location>
</feature>
<gene>
    <name evidence="8" type="ORF">GCM10010969_31420</name>
</gene>
<dbReference type="PROSITE" id="PS01124">
    <property type="entry name" value="HTH_ARAC_FAMILY_2"/>
    <property type="match status" value="1"/>
</dbReference>
<evidence type="ECO:0000256" key="3">
    <source>
        <dbReference type="ARBA" id="ARBA00023015"/>
    </source>
</evidence>
<dbReference type="EMBL" id="BMLN01000010">
    <property type="protein sequence ID" value="GGO05246.1"/>
    <property type="molecule type" value="Genomic_DNA"/>
</dbReference>
<dbReference type="PANTHER" id="PTHR43280:SF2">
    <property type="entry name" value="HTH-TYPE TRANSCRIPTIONAL REGULATOR EXSA"/>
    <property type="match status" value="1"/>
</dbReference>
<evidence type="ECO:0000313" key="8">
    <source>
        <dbReference type="EMBL" id="GGO05246.1"/>
    </source>
</evidence>
<evidence type="ECO:0000313" key="9">
    <source>
        <dbReference type="Proteomes" id="UP000606653"/>
    </source>
</evidence>
<keyword evidence="5" id="KW-0010">Activator</keyword>
<dbReference type="InterPro" id="IPR018060">
    <property type="entry name" value="HTH_AraC"/>
</dbReference>
<dbReference type="InterPro" id="IPR009057">
    <property type="entry name" value="Homeodomain-like_sf"/>
</dbReference>
<keyword evidence="2" id="KW-0489">Methyltransferase</keyword>
<organism evidence="8 9">
    <name type="scientific">Saccharibacillus kuerlensis</name>
    <dbReference type="NCBI Taxonomy" id="459527"/>
    <lineage>
        <taxon>Bacteria</taxon>
        <taxon>Bacillati</taxon>
        <taxon>Bacillota</taxon>
        <taxon>Bacilli</taxon>
        <taxon>Bacillales</taxon>
        <taxon>Paenibacillaceae</taxon>
        <taxon>Saccharibacillus</taxon>
    </lineage>
</organism>
<proteinExistence type="predicted"/>
<dbReference type="Gene3D" id="1.10.10.60">
    <property type="entry name" value="Homeodomain-like"/>
    <property type="match status" value="2"/>
</dbReference>
<evidence type="ECO:0000259" key="7">
    <source>
        <dbReference type="PROSITE" id="PS01124"/>
    </source>
</evidence>
<keyword evidence="2" id="KW-0808">Transferase</keyword>
<dbReference type="Pfam" id="PF12833">
    <property type="entry name" value="HTH_18"/>
    <property type="match status" value="1"/>
</dbReference>
<dbReference type="PANTHER" id="PTHR43280">
    <property type="entry name" value="ARAC-FAMILY TRANSCRIPTIONAL REGULATOR"/>
    <property type="match status" value="1"/>
</dbReference>
<dbReference type="InterPro" id="IPR004026">
    <property type="entry name" value="Ada_DNA_repair_Zn-bd"/>
</dbReference>
<dbReference type="SUPFAM" id="SSF46689">
    <property type="entry name" value="Homeodomain-like"/>
    <property type="match status" value="2"/>
</dbReference>
<comment type="cofactor">
    <cofactor evidence="1">
        <name>Zn(2+)</name>
        <dbReference type="ChEBI" id="CHEBI:29105"/>
    </cofactor>
</comment>
<sequence length="219" mass="25721">MTGSRLSFEEMWERIMACDDRYDGLFFTAVKTTRIYCRPSCRSRKPKKENVDFYLVISEAEAAGYRPCKRCQPQVEHSPWNGFVLLARAFIVEHYRENLLLKDIAEHVKLSVHYLDRLFKQETGETPRLYLEKVRVDRAAHLLRWSEKSNLEICYEAGFHTPSNFYKAFRRHHDCSPGEYRNQGAPIMREDIRRKALKRSAAAENAEYVGQMVVSEIGY</sequence>
<keyword evidence="9" id="KW-1185">Reference proteome</keyword>
<keyword evidence="6" id="KW-0804">Transcription</keyword>
<protein>
    <submittedName>
        <fullName evidence="8">AraC family transcriptional regulator</fullName>
    </submittedName>
</protein>
<dbReference type="SMART" id="SM00342">
    <property type="entry name" value="HTH_ARAC"/>
    <property type="match status" value="1"/>
</dbReference>